<accession>A0AAV4WSC9</accession>
<evidence type="ECO:0000256" key="1">
    <source>
        <dbReference type="SAM" id="MobiDB-lite"/>
    </source>
</evidence>
<feature type="compositionally biased region" description="Basic and acidic residues" evidence="1">
    <location>
        <begin position="32"/>
        <end position="43"/>
    </location>
</feature>
<protein>
    <submittedName>
        <fullName evidence="2">Uncharacterized protein</fullName>
    </submittedName>
</protein>
<name>A0AAV4WSC9_9ARAC</name>
<dbReference type="EMBL" id="BPLQ01015031">
    <property type="protein sequence ID" value="GIY85258.1"/>
    <property type="molecule type" value="Genomic_DNA"/>
</dbReference>
<reference evidence="2 3" key="1">
    <citation type="submission" date="2021-06" db="EMBL/GenBank/DDBJ databases">
        <title>Caerostris darwini draft genome.</title>
        <authorList>
            <person name="Kono N."/>
            <person name="Arakawa K."/>
        </authorList>
    </citation>
    <scope>NUCLEOTIDE SEQUENCE [LARGE SCALE GENOMIC DNA]</scope>
</reference>
<organism evidence="2 3">
    <name type="scientific">Caerostris darwini</name>
    <dbReference type="NCBI Taxonomy" id="1538125"/>
    <lineage>
        <taxon>Eukaryota</taxon>
        <taxon>Metazoa</taxon>
        <taxon>Ecdysozoa</taxon>
        <taxon>Arthropoda</taxon>
        <taxon>Chelicerata</taxon>
        <taxon>Arachnida</taxon>
        <taxon>Araneae</taxon>
        <taxon>Araneomorphae</taxon>
        <taxon>Entelegynae</taxon>
        <taxon>Araneoidea</taxon>
        <taxon>Araneidae</taxon>
        <taxon>Caerostris</taxon>
    </lineage>
</organism>
<feature type="compositionally biased region" description="Polar residues" evidence="1">
    <location>
        <begin position="20"/>
        <end position="31"/>
    </location>
</feature>
<keyword evidence="3" id="KW-1185">Reference proteome</keyword>
<comment type="caution">
    <text evidence="2">The sequence shown here is derived from an EMBL/GenBank/DDBJ whole genome shotgun (WGS) entry which is preliminary data.</text>
</comment>
<gene>
    <name evidence="2" type="ORF">CDAR_508141</name>
</gene>
<evidence type="ECO:0000313" key="3">
    <source>
        <dbReference type="Proteomes" id="UP001054837"/>
    </source>
</evidence>
<evidence type="ECO:0000313" key="2">
    <source>
        <dbReference type="EMBL" id="GIY85258.1"/>
    </source>
</evidence>
<proteinExistence type="predicted"/>
<feature type="region of interest" description="Disordered" evidence="1">
    <location>
        <begin position="1"/>
        <end position="66"/>
    </location>
</feature>
<sequence>MTFGKFGSERPKKKSKGVKYSNNVYEFSKISNESKHQSKELKQNDSPGAGFEPALTLRSESDNHSM</sequence>
<dbReference type="Proteomes" id="UP001054837">
    <property type="component" value="Unassembled WGS sequence"/>
</dbReference>
<dbReference type="AlphaFoldDB" id="A0AAV4WSC9"/>